<sequence>MEQRCRRGPPDALVTGFEVFLALMIPGPNKINFSRSKKNPTFEHSPKVVQMKLLLKAKSLSLANGVVIREPSPNAGRPAVKEVASKGKEKAEEPSQKAKHSSNSLPSSSKTN</sequence>
<keyword evidence="3" id="KW-1185">Reference proteome</keyword>
<dbReference type="EMBL" id="JBFOLK010000006">
    <property type="protein sequence ID" value="KAL2505578.1"/>
    <property type="molecule type" value="Genomic_DNA"/>
</dbReference>
<name>A0ABD1SZ04_9LAMI</name>
<feature type="region of interest" description="Disordered" evidence="1">
    <location>
        <begin position="69"/>
        <end position="112"/>
    </location>
</feature>
<feature type="compositionally biased region" description="Basic and acidic residues" evidence="1">
    <location>
        <begin position="79"/>
        <end position="96"/>
    </location>
</feature>
<feature type="compositionally biased region" description="Low complexity" evidence="1">
    <location>
        <begin position="101"/>
        <end position="112"/>
    </location>
</feature>
<dbReference type="Proteomes" id="UP001604336">
    <property type="component" value="Unassembled WGS sequence"/>
</dbReference>
<proteinExistence type="predicted"/>
<accession>A0ABD1SZ04</accession>
<protein>
    <submittedName>
        <fullName evidence="2">Uncharacterized protein</fullName>
    </submittedName>
</protein>
<organism evidence="2 3">
    <name type="scientific">Abeliophyllum distichum</name>
    <dbReference type="NCBI Taxonomy" id="126358"/>
    <lineage>
        <taxon>Eukaryota</taxon>
        <taxon>Viridiplantae</taxon>
        <taxon>Streptophyta</taxon>
        <taxon>Embryophyta</taxon>
        <taxon>Tracheophyta</taxon>
        <taxon>Spermatophyta</taxon>
        <taxon>Magnoliopsida</taxon>
        <taxon>eudicotyledons</taxon>
        <taxon>Gunneridae</taxon>
        <taxon>Pentapetalae</taxon>
        <taxon>asterids</taxon>
        <taxon>lamiids</taxon>
        <taxon>Lamiales</taxon>
        <taxon>Oleaceae</taxon>
        <taxon>Forsythieae</taxon>
        <taxon>Abeliophyllum</taxon>
    </lineage>
</organism>
<evidence type="ECO:0000256" key="1">
    <source>
        <dbReference type="SAM" id="MobiDB-lite"/>
    </source>
</evidence>
<evidence type="ECO:0000313" key="3">
    <source>
        <dbReference type="Proteomes" id="UP001604336"/>
    </source>
</evidence>
<evidence type="ECO:0000313" key="2">
    <source>
        <dbReference type="EMBL" id="KAL2505578.1"/>
    </source>
</evidence>
<comment type="caution">
    <text evidence="2">The sequence shown here is derived from an EMBL/GenBank/DDBJ whole genome shotgun (WGS) entry which is preliminary data.</text>
</comment>
<dbReference type="AlphaFoldDB" id="A0ABD1SZ04"/>
<reference evidence="3" key="1">
    <citation type="submission" date="2024-07" db="EMBL/GenBank/DDBJ databases">
        <title>Two chromosome-level genome assemblies of Korean endemic species Abeliophyllum distichum and Forsythia ovata (Oleaceae).</title>
        <authorList>
            <person name="Jang H."/>
        </authorList>
    </citation>
    <scope>NUCLEOTIDE SEQUENCE [LARGE SCALE GENOMIC DNA]</scope>
</reference>
<gene>
    <name evidence="2" type="ORF">Adt_21199</name>
</gene>